<evidence type="ECO:0000256" key="2">
    <source>
        <dbReference type="ARBA" id="ARBA00009539"/>
    </source>
</evidence>
<keyword evidence="5" id="KW-0521">NADP</keyword>
<accession>A0A4Z1E9G9</accession>
<proteinExistence type="inferred from homology"/>
<dbReference type="Pfam" id="PF00186">
    <property type="entry name" value="DHFR_1"/>
    <property type="match status" value="1"/>
</dbReference>
<dbReference type="InterPro" id="IPR012259">
    <property type="entry name" value="DHFR"/>
</dbReference>
<dbReference type="InterPro" id="IPR001796">
    <property type="entry name" value="DHFR_dom"/>
</dbReference>
<comment type="similarity">
    <text evidence="2">Belongs to the dihydrofolate reductase family.</text>
</comment>
<feature type="region of interest" description="Disordered" evidence="7">
    <location>
        <begin position="128"/>
        <end position="148"/>
    </location>
</feature>
<evidence type="ECO:0000256" key="7">
    <source>
        <dbReference type="SAM" id="MobiDB-lite"/>
    </source>
</evidence>
<dbReference type="GO" id="GO:0004146">
    <property type="term" value="F:dihydrofolate reductase activity"/>
    <property type="evidence" value="ECO:0007669"/>
    <property type="project" value="UniProtKB-EC"/>
</dbReference>
<keyword evidence="6" id="KW-0560">Oxidoreductase</keyword>
<dbReference type="PANTHER" id="PTHR48069">
    <property type="entry name" value="DIHYDROFOLATE REDUCTASE"/>
    <property type="match status" value="1"/>
</dbReference>
<dbReference type="GO" id="GO:0050661">
    <property type="term" value="F:NADP binding"/>
    <property type="evidence" value="ECO:0007669"/>
    <property type="project" value="InterPro"/>
</dbReference>
<evidence type="ECO:0000256" key="1">
    <source>
        <dbReference type="ARBA" id="ARBA00004903"/>
    </source>
</evidence>
<dbReference type="SUPFAM" id="SSF53597">
    <property type="entry name" value="Dihydrofolate reductase-like"/>
    <property type="match status" value="1"/>
</dbReference>
<dbReference type="UniPathway" id="UPA00077">
    <property type="reaction ID" value="UER00158"/>
</dbReference>
<evidence type="ECO:0000313" key="9">
    <source>
        <dbReference type="EMBL" id="TGO06147.1"/>
    </source>
</evidence>
<dbReference type="AlphaFoldDB" id="A0A4Z1E9G9"/>
<dbReference type="PANTHER" id="PTHR48069:SF3">
    <property type="entry name" value="DIHYDROFOLATE REDUCTASE"/>
    <property type="match status" value="1"/>
</dbReference>
<evidence type="ECO:0000256" key="3">
    <source>
        <dbReference type="ARBA" id="ARBA00012856"/>
    </source>
</evidence>
<gene>
    <name evidence="9" type="ORF">SERN_0339</name>
</gene>
<dbReference type="Gene3D" id="3.40.430.10">
    <property type="entry name" value="Dihydrofolate Reductase, subunit A"/>
    <property type="match status" value="1"/>
</dbReference>
<evidence type="ECO:0000313" key="10">
    <source>
        <dbReference type="Proteomes" id="UP000297318"/>
    </source>
</evidence>
<dbReference type="GO" id="GO:0006730">
    <property type="term" value="P:one-carbon metabolic process"/>
    <property type="evidence" value="ECO:0007669"/>
    <property type="project" value="UniProtKB-KW"/>
</dbReference>
<dbReference type="PROSITE" id="PS51330">
    <property type="entry name" value="DHFR_2"/>
    <property type="match status" value="1"/>
</dbReference>
<dbReference type="EMBL" id="RHPJ01000001">
    <property type="protein sequence ID" value="TGO06147.1"/>
    <property type="molecule type" value="Genomic_DNA"/>
</dbReference>
<name>A0A4Z1E9G9_9MICO</name>
<dbReference type="GO" id="GO:0046655">
    <property type="term" value="P:folic acid metabolic process"/>
    <property type="evidence" value="ECO:0007669"/>
    <property type="project" value="TreeGrafter"/>
</dbReference>
<feature type="domain" description="DHFR" evidence="8">
    <location>
        <begin position="5"/>
        <end position="172"/>
    </location>
</feature>
<dbReference type="Proteomes" id="UP000297318">
    <property type="component" value="Unassembled WGS sequence"/>
</dbReference>
<evidence type="ECO:0000256" key="5">
    <source>
        <dbReference type="ARBA" id="ARBA00022857"/>
    </source>
</evidence>
<keyword evidence="4" id="KW-0554">One-carbon metabolism</keyword>
<organism evidence="9 10">
    <name type="scientific">Serinibacter arcticus</name>
    <dbReference type="NCBI Taxonomy" id="1655435"/>
    <lineage>
        <taxon>Bacteria</taxon>
        <taxon>Bacillati</taxon>
        <taxon>Actinomycetota</taxon>
        <taxon>Actinomycetes</taxon>
        <taxon>Micrococcales</taxon>
        <taxon>Beutenbergiaceae</taxon>
        <taxon>Serinibacter</taxon>
    </lineage>
</organism>
<evidence type="ECO:0000256" key="6">
    <source>
        <dbReference type="ARBA" id="ARBA00023002"/>
    </source>
</evidence>
<comment type="caution">
    <text evidence="9">The sequence shown here is derived from an EMBL/GenBank/DDBJ whole genome shotgun (WGS) entry which is preliminary data.</text>
</comment>
<dbReference type="InterPro" id="IPR024072">
    <property type="entry name" value="DHFR-like_dom_sf"/>
</dbReference>
<dbReference type="CDD" id="cd00209">
    <property type="entry name" value="DHFR"/>
    <property type="match status" value="1"/>
</dbReference>
<dbReference type="RefSeq" id="WP_233251394.1">
    <property type="nucleotide sequence ID" value="NZ_RHPJ01000001.1"/>
</dbReference>
<keyword evidence="10" id="KW-1185">Reference proteome</keyword>
<evidence type="ECO:0000259" key="8">
    <source>
        <dbReference type="PROSITE" id="PS51330"/>
    </source>
</evidence>
<comment type="pathway">
    <text evidence="1">Cofactor biosynthesis; tetrahydrofolate biosynthesis; 5,6,7,8-tetrahydrofolate from 7,8-dihydrofolate: step 1/1.</text>
</comment>
<dbReference type="GO" id="GO:0046452">
    <property type="term" value="P:dihydrofolate metabolic process"/>
    <property type="evidence" value="ECO:0007669"/>
    <property type="project" value="TreeGrafter"/>
</dbReference>
<protein>
    <recommendedName>
        <fullName evidence="3">dihydrofolate reductase</fullName>
        <ecNumber evidence="3">1.5.1.3</ecNumber>
    </recommendedName>
</protein>
<sequence>MGRPTIGMVWAQTPGGTIARDGALPWDVPEDFAHFHATVRGHAVLVGRATWDSMPPDLRPMPHSRSVVLTRDEAWSAPGAEVVGTLAEALALLADEPEVWVMGGGEVYALALEHADLLVVSEIDVPEPEDGHLTPAPRLDPAQWHDVTPPDVAGWRTSTTGTRWRIVHHRRS</sequence>
<dbReference type="GO" id="GO:0046654">
    <property type="term" value="P:tetrahydrofolate biosynthetic process"/>
    <property type="evidence" value="ECO:0007669"/>
    <property type="project" value="UniProtKB-UniPathway"/>
</dbReference>
<evidence type="ECO:0000256" key="4">
    <source>
        <dbReference type="ARBA" id="ARBA00022563"/>
    </source>
</evidence>
<dbReference type="EC" id="1.5.1.3" evidence="3"/>
<reference evidence="9 10" key="1">
    <citation type="submission" date="2018-11" db="EMBL/GenBank/DDBJ databases">
        <title>Complete genome sequencing of the Actinobacteria Serinibacter sp. K3-2.</title>
        <authorList>
            <person name="Rakitin A.L."/>
            <person name="Beletsky A.V."/>
            <person name="Mardanov A.V."/>
            <person name="Ravin N.V."/>
            <person name="Gromova A.S."/>
            <person name="Filippova S.N."/>
            <person name="Gal'Chenko V.F."/>
        </authorList>
    </citation>
    <scope>NUCLEOTIDE SEQUENCE [LARGE SCALE GENOMIC DNA]</scope>
    <source>
        <strain evidence="9 10">K3-2</strain>
    </source>
</reference>
<dbReference type="PRINTS" id="PR00070">
    <property type="entry name" value="DHFR"/>
</dbReference>
<dbReference type="GO" id="GO:0005829">
    <property type="term" value="C:cytosol"/>
    <property type="evidence" value="ECO:0007669"/>
    <property type="project" value="TreeGrafter"/>
</dbReference>